<dbReference type="EMBL" id="CAJFCJ010000006">
    <property type="protein sequence ID" value="CAD5116769.1"/>
    <property type="molecule type" value="Genomic_DNA"/>
</dbReference>
<sequence length="561" mass="64558">MNLQWKNLNLSPETRSALKELKFKQMTPVQASCIPLFLQNKDVAVEAVTGSGKTLAFVIPIIEKLLRIKNEIRKKDVPAIIITPTRELAIQISNVLEIFLKYAPFSKLLFVGGTSTEKNIKDFSENGGNILIVTPGRFIELFKQIEGLRSSVKAAEILILDEADRLLEMGFEVSINTILEYLPKQRRTGLFSATQTKQVEDLIRAGLRNPVQIKVTEKHSKENVPDTLSNYYCLVDASKKFNQLIALLKMHAKSKILVFFSTCAAVDYFYPLIQHLLPKQKILSIHSKKGNRFNSFEQFGKEVSAVLLCTDVMARGVDIPKIDWVIQYDPPTSASNFIHRAGRTARIGNYGSSLILLLPSEESYIKFLKINQKVELERQDCIEAVNLLNKVRKFSKADRAIYERAIRAYVSFVRAYSKHECNVIFNVNELDFGGLAYSFGLLHLPSMPELRKTTVVNFEPVEMDYQSIKFKDKLREKARQTRLLNGTQKTKKKIKNEKTEAWSKKKEKKIKKLKRKEEKEKKRKRKLDETEVDELNDDFKQLKKLKKRKITLEEFDNQFIS</sequence>
<dbReference type="SMART" id="SM00487">
    <property type="entry name" value="DEXDc"/>
    <property type="match status" value="1"/>
</dbReference>
<evidence type="ECO:0000259" key="12">
    <source>
        <dbReference type="PROSITE" id="PS51192"/>
    </source>
</evidence>
<reference evidence="15 16" key="1">
    <citation type="submission" date="2020-08" db="EMBL/GenBank/DDBJ databases">
        <authorList>
            <person name="Hejnol A."/>
        </authorList>
    </citation>
    <scope>NUCLEOTIDE SEQUENCE [LARGE SCALE GENOMIC DNA]</scope>
</reference>
<dbReference type="Pfam" id="PF00271">
    <property type="entry name" value="Helicase_C"/>
    <property type="match status" value="1"/>
</dbReference>
<evidence type="ECO:0000313" key="15">
    <source>
        <dbReference type="EMBL" id="CAD5116769.1"/>
    </source>
</evidence>
<dbReference type="EC" id="3.6.4.13" evidence="10"/>
<dbReference type="CDD" id="cd18787">
    <property type="entry name" value="SF2_C_DEAD"/>
    <property type="match status" value="1"/>
</dbReference>
<dbReference type="PROSITE" id="PS51192">
    <property type="entry name" value="HELICASE_ATP_BIND_1"/>
    <property type="match status" value="1"/>
</dbReference>
<dbReference type="OrthoDB" id="7396459at2759"/>
<dbReference type="GO" id="GO:0016787">
    <property type="term" value="F:hydrolase activity"/>
    <property type="evidence" value="ECO:0007669"/>
    <property type="project" value="UniProtKB-KW"/>
</dbReference>
<dbReference type="InterPro" id="IPR025313">
    <property type="entry name" value="SPB4-like_CTE"/>
</dbReference>
<dbReference type="GO" id="GO:0003723">
    <property type="term" value="F:RNA binding"/>
    <property type="evidence" value="ECO:0007669"/>
    <property type="project" value="UniProtKB-UniRule"/>
</dbReference>
<feature type="domain" description="Helicase C-terminal" evidence="13">
    <location>
        <begin position="240"/>
        <end position="389"/>
    </location>
</feature>
<evidence type="ECO:0000256" key="4">
    <source>
        <dbReference type="ARBA" id="ARBA00022840"/>
    </source>
</evidence>
<keyword evidence="5 10" id="KW-0694">RNA-binding</keyword>
<evidence type="ECO:0000256" key="6">
    <source>
        <dbReference type="ARBA" id="ARBA00038002"/>
    </source>
</evidence>
<evidence type="ECO:0000256" key="5">
    <source>
        <dbReference type="ARBA" id="ARBA00022884"/>
    </source>
</evidence>
<dbReference type="InterPro" id="IPR027417">
    <property type="entry name" value="P-loop_NTPase"/>
</dbReference>
<dbReference type="PROSITE" id="PS51194">
    <property type="entry name" value="HELICASE_CTER"/>
    <property type="match status" value="1"/>
</dbReference>
<comment type="function">
    <text evidence="10">RNA helicase.</text>
</comment>
<evidence type="ECO:0000313" key="16">
    <source>
        <dbReference type="Proteomes" id="UP000549394"/>
    </source>
</evidence>
<dbReference type="AlphaFoldDB" id="A0A7I8VKL1"/>
<evidence type="ECO:0000256" key="10">
    <source>
        <dbReference type="RuleBase" id="RU365068"/>
    </source>
</evidence>
<organism evidence="15 16">
    <name type="scientific">Dimorphilus gyrociliatus</name>
    <dbReference type="NCBI Taxonomy" id="2664684"/>
    <lineage>
        <taxon>Eukaryota</taxon>
        <taxon>Metazoa</taxon>
        <taxon>Spiralia</taxon>
        <taxon>Lophotrochozoa</taxon>
        <taxon>Annelida</taxon>
        <taxon>Polychaeta</taxon>
        <taxon>Polychaeta incertae sedis</taxon>
        <taxon>Dinophilidae</taxon>
        <taxon>Dimorphilus</taxon>
    </lineage>
</organism>
<comment type="domain">
    <text evidence="10">The Q motif is unique to and characteristic of the DEAD box family of RNA helicases and controls ATP binding and hydrolysis.</text>
</comment>
<dbReference type="GO" id="GO:0005524">
    <property type="term" value="F:ATP binding"/>
    <property type="evidence" value="ECO:0007669"/>
    <property type="project" value="UniProtKB-UniRule"/>
</dbReference>
<dbReference type="InterPro" id="IPR000629">
    <property type="entry name" value="RNA-helicase_DEAD-box_CS"/>
</dbReference>
<feature type="short sequence motif" description="Q motif" evidence="8">
    <location>
        <begin position="3"/>
        <end position="31"/>
    </location>
</feature>
<feature type="compositionally biased region" description="Basic residues" evidence="11">
    <location>
        <begin position="505"/>
        <end position="514"/>
    </location>
</feature>
<dbReference type="InterPro" id="IPR011545">
    <property type="entry name" value="DEAD/DEAH_box_helicase_dom"/>
</dbReference>
<feature type="region of interest" description="Disordered" evidence="11">
    <location>
        <begin position="487"/>
        <end position="528"/>
    </location>
</feature>
<evidence type="ECO:0000256" key="9">
    <source>
        <dbReference type="RuleBase" id="RU000492"/>
    </source>
</evidence>
<dbReference type="SUPFAM" id="SSF52540">
    <property type="entry name" value="P-loop containing nucleoside triphosphate hydrolases"/>
    <property type="match status" value="2"/>
</dbReference>
<keyword evidence="4 9" id="KW-0067">ATP-binding</keyword>
<evidence type="ECO:0000259" key="13">
    <source>
        <dbReference type="PROSITE" id="PS51194"/>
    </source>
</evidence>
<dbReference type="SMART" id="SM01178">
    <property type="entry name" value="DUF4217"/>
    <property type="match status" value="1"/>
</dbReference>
<proteinExistence type="inferred from homology"/>
<evidence type="ECO:0000256" key="11">
    <source>
        <dbReference type="SAM" id="MobiDB-lite"/>
    </source>
</evidence>
<protein>
    <recommendedName>
        <fullName evidence="10">ATP-dependent RNA helicase</fullName>
        <ecNumber evidence="10">3.6.4.13</ecNumber>
    </recommendedName>
</protein>
<dbReference type="GO" id="GO:0003724">
    <property type="term" value="F:RNA helicase activity"/>
    <property type="evidence" value="ECO:0007669"/>
    <property type="project" value="UniProtKB-EC"/>
</dbReference>
<keyword evidence="2 9" id="KW-0378">Hydrolase</keyword>
<comment type="caution">
    <text evidence="15">The sequence shown here is derived from an EMBL/GenBank/DDBJ whole genome shotgun (WGS) entry which is preliminary data.</text>
</comment>
<feature type="domain" description="Helicase ATP-binding" evidence="12">
    <location>
        <begin position="34"/>
        <end position="213"/>
    </location>
</feature>
<dbReference type="SMART" id="SM00490">
    <property type="entry name" value="HELICc"/>
    <property type="match status" value="1"/>
</dbReference>
<keyword evidence="16" id="KW-1185">Reference proteome</keyword>
<evidence type="ECO:0000259" key="14">
    <source>
        <dbReference type="PROSITE" id="PS51195"/>
    </source>
</evidence>
<dbReference type="InterPro" id="IPR014014">
    <property type="entry name" value="RNA_helicase_DEAD_Q_motif"/>
</dbReference>
<name>A0A7I8VKL1_9ANNE</name>
<dbReference type="PROSITE" id="PS51195">
    <property type="entry name" value="Q_MOTIF"/>
    <property type="match status" value="1"/>
</dbReference>
<evidence type="ECO:0000256" key="1">
    <source>
        <dbReference type="ARBA" id="ARBA00022741"/>
    </source>
</evidence>
<dbReference type="Proteomes" id="UP000549394">
    <property type="component" value="Unassembled WGS sequence"/>
</dbReference>
<evidence type="ECO:0000256" key="3">
    <source>
        <dbReference type="ARBA" id="ARBA00022806"/>
    </source>
</evidence>
<dbReference type="InterPro" id="IPR014001">
    <property type="entry name" value="Helicase_ATP-bd"/>
</dbReference>
<dbReference type="Gene3D" id="3.40.50.300">
    <property type="entry name" value="P-loop containing nucleotide triphosphate hydrolases"/>
    <property type="match status" value="2"/>
</dbReference>
<evidence type="ECO:0000256" key="2">
    <source>
        <dbReference type="ARBA" id="ARBA00022801"/>
    </source>
</evidence>
<dbReference type="CDD" id="cd17960">
    <property type="entry name" value="DEADc_DDX55"/>
    <property type="match status" value="1"/>
</dbReference>
<feature type="domain" description="DEAD-box RNA helicase Q" evidence="14">
    <location>
        <begin position="3"/>
        <end position="31"/>
    </location>
</feature>
<dbReference type="Pfam" id="PF13959">
    <property type="entry name" value="CTE_SPB4"/>
    <property type="match status" value="1"/>
</dbReference>
<keyword evidence="1 9" id="KW-0547">Nucleotide-binding</keyword>
<comment type="similarity">
    <text evidence="6">Belongs to the DEAD box helicase family. DDX55/SPB4 subfamily.</text>
</comment>
<gene>
    <name evidence="15" type="ORF">DGYR_LOCUS5363</name>
</gene>
<keyword evidence="3 9" id="KW-0347">Helicase</keyword>
<evidence type="ECO:0000256" key="8">
    <source>
        <dbReference type="PROSITE-ProRule" id="PRU00552"/>
    </source>
</evidence>
<comment type="catalytic activity">
    <reaction evidence="7 10">
        <text>ATP + H2O = ADP + phosphate + H(+)</text>
        <dbReference type="Rhea" id="RHEA:13065"/>
        <dbReference type="ChEBI" id="CHEBI:15377"/>
        <dbReference type="ChEBI" id="CHEBI:15378"/>
        <dbReference type="ChEBI" id="CHEBI:30616"/>
        <dbReference type="ChEBI" id="CHEBI:43474"/>
        <dbReference type="ChEBI" id="CHEBI:456216"/>
        <dbReference type="EC" id="3.6.4.13"/>
    </reaction>
</comment>
<dbReference type="Pfam" id="PF00270">
    <property type="entry name" value="DEAD"/>
    <property type="match status" value="1"/>
</dbReference>
<dbReference type="PANTHER" id="PTHR24031">
    <property type="entry name" value="RNA HELICASE"/>
    <property type="match status" value="1"/>
</dbReference>
<dbReference type="InterPro" id="IPR001650">
    <property type="entry name" value="Helicase_C-like"/>
</dbReference>
<accession>A0A7I8VKL1</accession>
<evidence type="ECO:0000256" key="7">
    <source>
        <dbReference type="ARBA" id="ARBA00047984"/>
    </source>
</evidence>
<dbReference type="PROSITE" id="PS00039">
    <property type="entry name" value="DEAD_ATP_HELICASE"/>
    <property type="match status" value="1"/>
</dbReference>
<dbReference type="FunFam" id="3.40.50.300:FF:000877">
    <property type="entry name" value="RNA helicase"/>
    <property type="match status" value="1"/>
</dbReference>